<organism evidence="2 3">
    <name type="scientific">Desulforhopalus singaporensis</name>
    <dbReference type="NCBI Taxonomy" id="91360"/>
    <lineage>
        <taxon>Bacteria</taxon>
        <taxon>Pseudomonadati</taxon>
        <taxon>Thermodesulfobacteriota</taxon>
        <taxon>Desulfobulbia</taxon>
        <taxon>Desulfobulbales</taxon>
        <taxon>Desulfocapsaceae</taxon>
        <taxon>Desulforhopalus</taxon>
    </lineage>
</organism>
<protein>
    <submittedName>
        <fullName evidence="2">Lipocalin-like domain-containing protein</fullName>
    </submittedName>
</protein>
<dbReference type="RefSeq" id="WP_176761261.1">
    <property type="nucleotide sequence ID" value="NZ_FNJI01000024.1"/>
</dbReference>
<gene>
    <name evidence="2" type="ORF">SAMN05660330_03052</name>
</gene>
<sequence length="137" mass="15791">MNTEKLIGAWSLISSIQSRNDVISKTFGDPPSGQIQYTSDGHMSAFLMEPDWARTGKNAVEESDRFFAYAGRWEINGNKVSHYIEFCSAPKKIGTTFVRYLKFLSEDEIELTTERETTQSGNCYQTKLIWRRHLLLR</sequence>
<dbReference type="EMBL" id="FNJI01000024">
    <property type="protein sequence ID" value="SDP52573.1"/>
    <property type="molecule type" value="Genomic_DNA"/>
</dbReference>
<evidence type="ECO:0000259" key="1">
    <source>
        <dbReference type="Pfam" id="PF13924"/>
    </source>
</evidence>
<feature type="domain" description="Lipocalin-like" evidence="1">
    <location>
        <begin position="7"/>
        <end position="132"/>
    </location>
</feature>
<proteinExistence type="predicted"/>
<dbReference type="Proteomes" id="UP000199073">
    <property type="component" value="Unassembled WGS sequence"/>
</dbReference>
<dbReference type="STRING" id="91360.SAMN05660330_03052"/>
<accession>A0A1H0TEU9</accession>
<dbReference type="InterPro" id="IPR024311">
    <property type="entry name" value="Lipocalin-like"/>
</dbReference>
<dbReference type="AlphaFoldDB" id="A0A1H0TEU9"/>
<keyword evidence="3" id="KW-1185">Reference proteome</keyword>
<evidence type="ECO:0000313" key="3">
    <source>
        <dbReference type="Proteomes" id="UP000199073"/>
    </source>
</evidence>
<evidence type="ECO:0000313" key="2">
    <source>
        <dbReference type="EMBL" id="SDP52573.1"/>
    </source>
</evidence>
<reference evidence="2 3" key="1">
    <citation type="submission" date="2016-10" db="EMBL/GenBank/DDBJ databases">
        <authorList>
            <person name="de Groot N.N."/>
        </authorList>
    </citation>
    <scope>NUCLEOTIDE SEQUENCE [LARGE SCALE GENOMIC DNA]</scope>
    <source>
        <strain evidence="2 3">DSM 12130</strain>
    </source>
</reference>
<name>A0A1H0TEU9_9BACT</name>
<dbReference type="Pfam" id="PF13924">
    <property type="entry name" value="Lipocalin_5"/>
    <property type="match status" value="1"/>
</dbReference>